<evidence type="ECO:0000313" key="9">
    <source>
        <dbReference type="Proteomes" id="UP000222542"/>
    </source>
</evidence>
<protein>
    <recommendedName>
        <fullName evidence="2">caffeoyl-CoA O-methyltransferase</fullName>
        <ecNumber evidence="2">2.1.1.104</ecNumber>
    </recommendedName>
</protein>
<evidence type="ECO:0000313" key="8">
    <source>
        <dbReference type="EMBL" id="PHT83072.1"/>
    </source>
</evidence>
<dbReference type="Gramene" id="PHT83072">
    <property type="protein sequence ID" value="PHT83072"/>
    <property type="gene ID" value="T459_11515"/>
</dbReference>
<comment type="pathway">
    <text evidence="1">Aromatic compound metabolism; phenylpropanoid biosynthesis.</text>
</comment>
<dbReference type="SUPFAM" id="SSF53335">
    <property type="entry name" value="S-adenosyl-L-methionine-dependent methyltransferases"/>
    <property type="match status" value="1"/>
</dbReference>
<evidence type="ECO:0000256" key="3">
    <source>
        <dbReference type="ARBA" id="ARBA00022603"/>
    </source>
</evidence>
<proteinExistence type="inferred from homology"/>
<dbReference type="GO" id="GO:0008757">
    <property type="term" value="F:S-adenosylmethionine-dependent methyltransferase activity"/>
    <property type="evidence" value="ECO:0000318"/>
    <property type="project" value="GO_Central"/>
</dbReference>
<reference evidence="8 9" key="1">
    <citation type="journal article" date="2014" name="Nat. Genet.">
        <title>Genome sequence of the hot pepper provides insights into the evolution of pungency in Capsicum species.</title>
        <authorList>
            <person name="Kim S."/>
            <person name="Park M."/>
            <person name="Yeom S.I."/>
            <person name="Kim Y.M."/>
            <person name="Lee J.M."/>
            <person name="Lee H.A."/>
            <person name="Seo E."/>
            <person name="Choi J."/>
            <person name="Cheong K."/>
            <person name="Kim K.T."/>
            <person name="Jung K."/>
            <person name="Lee G.W."/>
            <person name="Oh S.K."/>
            <person name="Bae C."/>
            <person name="Kim S.B."/>
            <person name="Lee H.Y."/>
            <person name="Kim S.Y."/>
            <person name="Kim M.S."/>
            <person name="Kang B.C."/>
            <person name="Jo Y.D."/>
            <person name="Yang H.B."/>
            <person name="Jeong H.J."/>
            <person name="Kang W.H."/>
            <person name="Kwon J.K."/>
            <person name="Shin C."/>
            <person name="Lim J.Y."/>
            <person name="Park J.H."/>
            <person name="Huh J.H."/>
            <person name="Kim J.S."/>
            <person name="Kim B.D."/>
            <person name="Cohen O."/>
            <person name="Paran I."/>
            <person name="Suh M.C."/>
            <person name="Lee S.B."/>
            <person name="Kim Y.K."/>
            <person name="Shin Y."/>
            <person name="Noh S.J."/>
            <person name="Park J."/>
            <person name="Seo Y.S."/>
            <person name="Kwon S.Y."/>
            <person name="Kim H.A."/>
            <person name="Park J.M."/>
            <person name="Kim H.J."/>
            <person name="Choi S.B."/>
            <person name="Bosland P.W."/>
            <person name="Reeves G."/>
            <person name="Jo S.H."/>
            <person name="Lee B.W."/>
            <person name="Cho H.T."/>
            <person name="Choi H.S."/>
            <person name="Lee M.S."/>
            <person name="Yu Y."/>
            <person name="Do Choi Y."/>
            <person name="Park B.S."/>
            <person name="van Deynze A."/>
            <person name="Ashrafi H."/>
            <person name="Hill T."/>
            <person name="Kim W.T."/>
            <person name="Pai H.S."/>
            <person name="Ahn H.K."/>
            <person name="Yeam I."/>
            <person name="Giovannoni J.J."/>
            <person name="Rose J.K."/>
            <person name="Sorensen I."/>
            <person name="Lee S.J."/>
            <person name="Kim R.W."/>
            <person name="Choi I.Y."/>
            <person name="Choi B.S."/>
            <person name="Lim J.S."/>
            <person name="Lee Y.H."/>
            <person name="Choi D."/>
        </authorList>
    </citation>
    <scope>NUCLEOTIDE SEQUENCE [LARGE SCALE GENOMIC DNA]</scope>
    <source>
        <strain evidence="9">cv. CM334</strain>
    </source>
</reference>
<name>A0A2G2ZM62_CAPAN</name>
<dbReference type="InterPro" id="IPR002935">
    <property type="entry name" value="SAM_O-MeTrfase"/>
</dbReference>
<dbReference type="PROSITE" id="PS51682">
    <property type="entry name" value="SAM_OMT_I"/>
    <property type="match status" value="1"/>
</dbReference>
<evidence type="ECO:0000256" key="6">
    <source>
        <dbReference type="ARBA" id="ARBA00022733"/>
    </source>
</evidence>
<evidence type="ECO:0000256" key="2">
    <source>
        <dbReference type="ARBA" id="ARBA00012165"/>
    </source>
</evidence>
<keyword evidence="9" id="KW-1185">Reference proteome</keyword>
<evidence type="ECO:0000256" key="4">
    <source>
        <dbReference type="ARBA" id="ARBA00022679"/>
    </source>
</evidence>
<dbReference type="PANTHER" id="PTHR10509:SF82">
    <property type="entry name" value="CAFFEOYL-COA O-METHYLTRANSFERASE-LIKE"/>
    <property type="match status" value="1"/>
</dbReference>
<dbReference type="UniPathway" id="UPA00711"/>
<comment type="caution">
    <text evidence="8">The sequence shown here is derived from an EMBL/GenBank/DDBJ whole genome shotgun (WGS) entry which is preliminary data.</text>
</comment>
<comment type="similarity">
    <text evidence="7">Belongs to the class I-like SAM-binding methyltransferase superfamily. Cation-dependent O-methyltransferase family.</text>
</comment>
<dbReference type="GO" id="GO:0042409">
    <property type="term" value="F:caffeoyl-CoA O-methyltransferase activity"/>
    <property type="evidence" value="ECO:0007669"/>
    <property type="project" value="UniProtKB-EC"/>
</dbReference>
<keyword evidence="3" id="KW-0489">Methyltransferase</keyword>
<dbReference type="OMA" id="HITEQHA"/>
<evidence type="ECO:0000256" key="1">
    <source>
        <dbReference type="ARBA" id="ARBA00004928"/>
    </source>
</evidence>
<sequence>MELHSDSLYKGLLQSPELSEYILETAVYPREPELLKEIRIITENHPLSIIASAPDAGQQIALLLKLINPKKTIEIGVFTGYSLLLTALAIPRDGKATIDLDRDAYEMGLPVIKKAGVEHKINFIQSLALTVLDELLEDHENRGSFDFAFVDADKVNYQKYHERLWKLLKVGGIIVYDNTLWFGTVVMPEGSVMEERREDRLHIIEFNRFLAADDRFQISQVSLGDGITICRRL</sequence>
<evidence type="ECO:0000256" key="7">
    <source>
        <dbReference type="ARBA" id="ARBA00023453"/>
    </source>
</evidence>
<dbReference type="GO" id="GO:0032259">
    <property type="term" value="P:methylation"/>
    <property type="evidence" value="ECO:0007669"/>
    <property type="project" value="UniProtKB-KW"/>
</dbReference>
<dbReference type="Pfam" id="PF01596">
    <property type="entry name" value="Methyltransf_3"/>
    <property type="match status" value="1"/>
</dbReference>
<organism evidence="8 9">
    <name type="scientific">Capsicum annuum</name>
    <name type="common">Capsicum pepper</name>
    <dbReference type="NCBI Taxonomy" id="4072"/>
    <lineage>
        <taxon>Eukaryota</taxon>
        <taxon>Viridiplantae</taxon>
        <taxon>Streptophyta</taxon>
        <taxon>Embryophyta</taxon>
        <taxon>Tracheophyta</taxon>
        <taxon>Spermatophyta</taxon>
        <taxon>Magnoliopsida</taxon>
        <taxon>eudicotyledons</taxon>
        <taxon>Gunneridae</taxon>
        <taxon>Pentapetalae</taxon>
        <taxon>asterids</taxon>
        <taxon>lamiids</taxon>
        <taxon>Solanales</taxon>
        <taxon>Solanaceae</taxon>
        <taxon>Solanoideae</taxon>
        <taxon>Capsiceae</taxon>
        <taxon>Capsicum</taxon>
    </lineage>
</organism>
<keyword evidence="4" id="KW-0808">Transferase</keyword>
<dbReference type="PANTHER" id="PTHR10509">
    <property type="entry name" value="O-METHYLTRANSFERASE-RELATED"/>
    <property type="match status" value="1"/>
</dbReference>
<accession>A0A2G2ZM62</accession>
<dbReference type="EMBL" id="AYRZ02000004">
    <property type="protein sequence ID" value="PHT83072.1"/>
    <property type="molecule type" value="Genomic_DNA"/>
</dbReference>
<keyword evidence="5" id="KW-0949">S-adenosyl-L-methionine</keyword>
<gene>
    <name evidence="8" type="ORF">T459_11515</name>
</gene>
<dbReference type="GO" id="GO:0009809">
    <property type="term" value="P:lignin biosynthetic process"/>
    <property type="evidence" value="ECO:0007669"/>
    <property type="project" value="UniProtKB-KW"/>
</dbReference>
<dbReference type="Proteomes" id="UP000222542">
    <property type="component" value="Unassembled WGS sequence"/>
</dbReference>
<dbReference type="InterPro" id="IPR029063">
    <property type="entry name" value="SAM-dependent_MTases_sf"/>
</dbReference>
<reference evidence="8 9" key="2">
    <citation type="journal article" date="2017" name="Genome Biol.">
        <title>New reference genome sequences of hot pepper reveal the massive evolution of plant disease-resistance genes by retroduplication.</title>
        <authorList>
            <person name="Kim S."/>
            <person name="Park J."/>
            <person name="Yeom S.I."/>
            <person name="Kim Y.M."/>
            <person name="Seo E."/>
            <person name="Kim K.T."/>
            <person name="Kim M.S."/>
            <person name="Lee J.M."/>
            <person name="Cheong K."/>
            <person name="Shin H.S."/>
            <person name="Kim S.B."/>
            <person name="Han K."/>
            <person name="Lee J."/>
            <person name="Park M."/>
            <person name="Lee H.A."/>
            <person name="Lee H.Y."/>
            <person name="Lee Y."/>
            <person name="Oh S."/>
            <person name="Lee J.H."/>
            <person name="Choi E."/>
            <person name="Choi E."/>
            <person name="Lee S.E."/>
            <person name="Jeon J."/>
            <person name="Kim H."/>
            <person name="Choi G."/>
            <person name="Song H."/>
            <person name="Lee J."/>
            <person name="Lee S.C."/>
            <person name="Kwon J.K."/>
            <person name="Lee H.Y."/>
            <person name="Koo N."/>
            <person name="Hong Y."/>
            <person name="Kim R.W."/>
            <person name="Kang W.H."/>
            <person name="Huh J.H."/>
            <person name="Kang B.C."/>
            <person name="Yang T.J."/>
            <person name="Lee Y.H."/>
            <person name="Bennetzen J.L."/>
            <person name="Choi D."/>
        </authorList>
    </citation>
    <scope>NUCLEOTIDE SEQUENCE [LARGE SCALE GENOMIC DNA]</scope>
    <source>
        <strain evidence="9">cv. CM334</strain>
    </source>
</reference>
<dbReference type="EC" id="2.1.1.104" evidence="2"/>
<dbReference type="AlphaFoldDB" id="A0A2G2ZM62"/>
<dbReference type="STRING" id="4072.A0A2G2ZM62"/>
<dbReference type="CDD" id="cd02440">
    <property type="entry name" value="AdoMet_MTases"/>
    <property type="match status" value="1"/>
</dbReference>
<dbReference type="Gene3D" id="3.40.50.150">
    <property type="entry name" value="Vaccinia Virus protein VP39"/>
    <property type="match status" value="1"/>
</dbReference>
<evidence type="ECO:0000256" key="5">
    <source>
        <dbReference type="ARBA" id="ARBA00022691"/>
    </source>
</evidence>
<dbReference type="InterPro" id="IPR050362">
    <property type="entry name" value="Cation-dep_OMT"/>
</dbReference>
<keyword evidence="6" id="KW-0438">Lignin biosynthesis</keyword>